<dbReference type="RefSeq" id="WP_003327428.1">
    <property type="nucleotide sequence ID" value="NC_014639.1"/>
</dbReference>
<evidence type="ECO:0000313" key="2">
    <source>
        <dbReference type="Proteomes" id="UP000006867"/>
    </source>
</evidence>
<evidence type="ECO:0000313" key="1">
    <source>
        <dbReference type="EMBL" id="ADP31767.1"/>
    </source>
</evidence>
<name>A0ABN3ZAI0_BACA1</name>
<dbReference type="EMBL" id="CP002207">
    <property type="protein sequence ID" value="ADP31767.1"/>
    <property type="molecule type" value="Genomic_DNA"/>
</dbReference>
<sequence>MTQYRYEFPADRTGKAGAVKPYRGEKTDFVTPVSNLSGVAELLTNAALKATEAYSQYGQDRLGAVLISKIKGWAYSDRGGTLYVEESDNNHSWSTTASADIGPGVLTATEWVYLTKRYYRFRYVNGNLQQSEFVLYQSVGAGEVDVHITEAAPLPITFEAANTTEEGRLKVEGAQVSTKDFVFHENAENAGEGAVLTVGTYKKLLVEIYGTAEKSEVSFWGRSFSGANLPIQGKKTDDGEMSGSTSGKAEAWIFDMTGYKEIVMEIAEISGGSLSVKGTAVS</sequence>
<proteinExistence type="predicted"/>
<protein>
    <submittedName>
        <fullName evidence="1">Lytic exoenzyme associated with defective prophage PBSX</fullName>
    </submittedName>
</protein>
<accession>A0ABN3ZAI0</accession>
<dbReference type="Proteomes" id="UP000006867">
    <property type="component" value="Chromosome"/>
</dbReference>
<reference evidence="1 2" key="1">
    <citation type="journal article" date="2011" name="Front. Microbiol.">
        <title>Genomic signatures of strain selection and enhancement in Bacillus atrophaeus var. globigii, a historical biowarfare simulant.</title>
        <authorList>
            <person name="Gibbons H.S."/>
            <person name="Broomall S.M."/>
            <person name="McNew L.A."/>
            <person name="Daligault H."/>
            <person name="Chapman C."/>
            <person name="Bruce D."/>
            <person name="Karavis M."/>
            <person name="Krepps M."/>
            <person name="McGregor P.A."/>
            <person name="Hong C."/>
            <person name="Park K.H."/>
            <person name="Akmal A."/>
            <person name="Feldman A."/>
            <person name="Lin J.S."/>
            <person name="Chang W.E."/>
            <person name="Higgs B.W."/>
            <person name="Demirev P."/>
            <person name="Lindquist J."/>
            <person name="Liem A."/>
            <person name="Fochler E."/>
            <person name="Read T.D."/>
            <person name="Tapia R."/>
            <person name="Johnson S."/>
            <person name="Bishop-Lilly K.A."/>
            <person name="Detter C."/>
            <person name="Han C."/>
            <person name="Sozhamannan S."/>
            <person name="Rosenzweig C.N."/>
            <person name="Skowronski E.W."/>
        </authorList>
    </citation>
    <scope>NUCLEOTIDE SEQUENCE [LARGE SCALE GENOMIC DNA]</scope>
    <source>
        <strain evidence="1 2">1942</strain>
    </source>
</reference>
<keyword evidence="2" id="KW-1185">Reference proteome</keyword>
<gene>
    <name evidence="1" type="ordered locus">BATR1942_04065</name>
</gene>
<organism evidence="1 2">
    <name type="scientific">Bacillus atrophaeus (strain 1942)</name>
    <dbReference type="NCBI Taxonomy" id="720555"/>
    <lineage>
        <taxon>Bacteria</taxon>
        <taxon>Bacillati</taxon>
        <taxon>Bacillota</taxon>
        <taxon>Bacilli</taxon>
        <taxon>Bacillales</taxon>
        <taxon>Bacillaceae</taxon>
        <taxon>Bacillus</taxon>
    </lineage>
</organism>